<dbReference type="RefSeq" id="WP_121226016.1">
    <property type="nucleotide sequence ID" value="NZ_JBIUBA010000058.1"/>
</dbReference>
<accession>A0A495XJ05</accession>
<dbReference type="SUPFAM" id="SSF81573">
    <property type="entry name" value="F1F0 ATP synthase subunit B, membrane domain"/>
    <property type="match status" value="1"/>
</dbReference>
<evidence type="ECO:0000256" key="11">
    <source>
        <dbReference type="ARBA" id="ARBA00023310"/>
    </source>
</evidence>
<comment type="subcellular location">
    <subcellularLocation>
        <location evidence="1 14">Cell membrane</location>
        <topology evidence="1 14">Single-pass membrane protein</topology>
    </subcellularLocation>
</comment>
<keyword evidence="18" id="KW-1185">Reference proteome</keyword>
<evidence type="ECO:0000256" key="6">
    <source>
        <dbReference type="ARBA" id="ARBA00022692"/>
    </source>
</evidence>
<evidence type="ECO:0000313" key="18">
    <source>
        <dbReference type="Proteomes" id="UP000272729"/>
    </source>
</evidence>
<protein>
    <recommendedName>
        <fullName evidence="14">ATP synthase subunit b</fullName>
    </recommendedName>
    <alternativeName>
        <fullName evidence="14">ATP synthase F(0) sector subunit b</fullName>
    </alternativeName>
    <alternativeName>
        <fullName evidence="14">ATPase subunit I</fullName>
    </alternativeName>
    <alternativeName>
        <fullName evidence="14">F-type ATPase subunit b</fullName>
        <shortName evidence="14">F-ATPase subunit b</shortName>
    </alternativeName>
</protein>
<dbReference type="InterPro" id="IPR050059">
    <property type="entry name" value="ATP_synthase_B_chain"/>
</dbReference>
<keyword evidence="9 14" id="KW-0406">Ion transport</keyword>
<dbReference type="HAMAP" id="MF_01398">
    <property type="entry name" value="ATP_synth_b_bprime"/>
    <property type="match status" value="1"/>
</dbReference>
<dbReference type="NCBIfam" id="TIGR01144">
    <property type="entry name" value="ATP_synt_b"/>
    <property type="match status" value="1"/>
</dbReference>
<evidence type="ECO:0000313" key="17">
    <source>
        <dbReference type="EMBL" id="RKT72744.1"/>
    </source>
</evidence>
<evidence type="ECO:0000256" key="15">
    <source>
        <dbReference type="RuleBase" id="RU003848"/>
    </source>
</evidence>
<keyword evidence="11 14" id="KW-0066">ATP synthesis</keyword>
<dbReference type="GO" id="GO:0046933">
    <property type="term" value="F:proton-transporting ATP synthase activity, rotational mechanism"/>
    <property type="evidence" value="ECO:0007669"/>
    <property type="project" value="UniProtKB-UniRule"/>
</dbReference>
<dbReference type="Pfam" id="PF00430">
    <property type="entry name" value="ATP-synt_B"/>
    <property type="match status" value="1"/>
</dbReference>
<comment type="similarity">
    <text evidence="2 14 15">Belongs to the ATPase B chain family.</text>
</comment>
<evidence type="ECO:0000256" key="12">
    <source>
        <dbReference type="ARBA" id="ARBA00025198"/>
    </source>
</evidence>
<dbReference type="InterPro" id="IPR002146">
    <property type="entry name" value="ATP_synth_b/b'su_bac/chlpt"/>
</dbReference>
<evidence type="ECO:0000256" key="2">
    <source>
        <dbReference type="ARBA" id="ARBA00005513"/>
    </source>
</evidence>
<dbReference type="Proteomes" id="UP000272729">
    <property type="component" value="Unassembled WGS sequence"/>
</dbReference>
<feature type="coiled-coil region" evidence="16">
    <location>
        <begin position="57"/>
        <end position="95"/>
    </location>
</feature>
<dbReference type="Gene3D" id="1.20.5.620">
    <property type="entry name" value="F1F0 ATP synthase subunit B, membrane domain"/>
    <property type="match status" value="1"/>
</dbReference>
<dbReference type="NCBIfam" id="NF004412">
    <property type="entry name" value="PRK05759.1-3"/>
    <property type="match status" value="1"/>
</dbReference>
<dbReference type="InterPro" id="IPR028987">
    <property type="entry name" value="ATP_synth_B-like_membr_sf"/>
</dbReference>
<dbReference type="EMBL" id="RBXR01000001">
    <property type="protein sequence ID" value="RKT72744.1"/>
    <property type="molecule type" value="Genomic_DNA"/>
</dbReference>
<evidence type="ECO:0000256" key="13">
    <source>
        <dbReference type="ARBA" id="ARBA00025830"/>
    </source>
</evidence>
<comment type="function">
    <text evidence="12 14">F(1)F(0) ATP synthase produces ATP from ADP in the presence of a proton or sodium gradient. F-type ATPases consist of two structural domains, F(1) containing the extramembraneous catalytic core and F(0) containing the membrane proton channel, linked together by a central stalk and a peripheral stalk. During catalysis, ATP synthesis in the catalytic domain of F(1) is coupled via a rotary mechanism of the central stalk subunits to proton translocation.</text>
</comment>
<keyword evidence="10 14" id="KW-0472">Membrane</keyword>
<evidence type="ECO:0000256" key="5">
    <source>
        <dbReference type="ARBA" id="ARBA00022547"/>
    </source>
</evidence>
<evidence type="ECO:0000256" key="16">
    <source>
        <dbReference type="SAM" id="Coils"/>
    </source>
</evidence>
<keyword evidence="3 14" id="KW-0813">Transport</keyword>
<comment type="subunit">
    <text evidence="13 14">F-type ATPases have 2 components, F(1) - the catalytic core - and F(0) - the membrane proton channel. F(1) has five subunits: alpha(3), beta(3), gamma(1), delta(1), epsilon(1). F(0) has three main subunits: a(1), b(2) and c(10-14). The alpha and beta chains form an alternating ring which encloses part of the gamma chain. F(1) is attached to F(0) by a central stalk formed by the gamma and epsilon chains, while a peripheral stalk is formed by the delta and b chains.</text>
</comment>
<keyword evidence="8 14" id="KW-1133">Transmembrane helix</keyword>
<evidence type="ECO:0000256" key="7">
    <source>
        <dbReference type="ARBA" id="ARBA00022781"/>
    </source>
</evidence>
<keyword evidence="5 14" id="KW-0138">CF(0)</keyword>
<dbReference type="AlphaFoldDB" id="A0A495XJ05"/>
<keyword evidence="7 14" id="KW-0375">Hydrogen ion transport</keyword>
<organism evidence="17 18">
    <name type="scientific">Saccharothrix variisporea</name>
    <dbReference type="NCBI Taxonomy" id="543527"/>
    <lineage>
        <taxon>Bacteria</taxon>
        <taxon>Bacillati</taxon>
        <taxon>Actinomycetota</taxon>
        <taxon>Actinomycetes</taxon>
        <taxon>Pseudonocardiales</taxon>
        <taxon>Pseudonocardiaceae</taxon>
        <taxon>Saccharothrix</taxon>
    </lineage>
</organism>
<name>A0A495XJ05_9PSEU</name>
<dbReference type="GO" id="GO:0005886">
    <property type="term" value="C:plasma membrane"/>
    <property type="evidence" value="ECO:0007669"/>
    <property type="project" value="UniProtKB-SubCell"/>
</dbReference>
<sequence length="183" mass="20122">MKTLIVAAAEGESINPVLPHTAEIIVGLIAFLLLFFIIKKFVSPKFEALYAERAAKIEGGIEKAEQAQAEAQRTLEQYKAQLAEARAEAARIRDDARIEGEQIISELRAKAQEESARIVAAGQTQLETQRAQIVAELRGELGRLAVDLADRVVGESLEDEVRRRGTVDRFLDELDNTSAPAVK</sequence>
<dbReference type="GO" id="GO:0045259">
    <property type="term" value="C:proton-transporting ATP synthase complex"/>
    <property type="evidence" value="ECO:0007669"/>
    <property type="project" value="UniProtKB-KW"/>
</dbReference>
<dbReference type="InterPro" id="IPR005864">
    <property type="entry name" value="ATP_synth_F0_bsu_bac"/>
</dbReference>
<dbReference type="OrthoDB" id="5243563at2"/>
<comment type="function">
    <text evidence="14">Component of the F(0) channel, it forms part of the peripheral stalk, linking F(1) to F(0).</text>
</comment>
<keyword evidence="16" id="KW-0175">Coiled coil</keyword>
<dbReference type="PANTHER" id="PTHR33445">
    <property type="entry name" value="ATP SYNTHASE SUBUNIT B', CHLOROPLASTIC"/>
    <property type="match status" value="1"/>
</dbReference>
<comment type="caution">
    <text evidence="17">The sequence shown here is derived from an EMBL/GenBank/DDBJ whole genome shotgun (WGS) entry which is preliminary data.</text>
</comment>
<reference evidence="17 18" key="1">
    <citation type="submission" date="2018-10" db="EMBL/GenBank/DDBJ databases">
        <title>Sequencing the genomes of 1000 actinobacteria strains.</title>
        <authorList>
            <person name="Klenk H.-P."/>
        </authorList>
    </citation>
    <scope>NUCLEOTIDE SEQUENCE [LARGE SCALE GENOMIC DNA]</scope>
    <source>
        <strain evidence="17 18">DSM 43911</strain>
    </source>
</reference>
<evidence type="ECO:0000256" key="4">
    <source>
        <dbReference type="ARBA" id="ARBA00022475"/>
    </source>
</evidence>
<evidence type="ECO:0000256" key="1">
    <source>
        <dbReference type="ARBA" id="ARBA00004162"/>
    </source>
</evidence>
<dbReference type="CDD" id="cd06503">
    <property type="entry name" value="ATP-synt_Fo_b"/>
    <property type="match status" value="1"/>
</dbReference>
<evidence type="ECO:0000256" key="8">
    <source>
        <dbReference type="ARBA" id="ARBA00022989"/>
    </source>
</evidence>
<evidence type="ECO:0000256" key="14">
    <source>
        <dbReference type="HAMAP-Rule" id="MF_01398"/>
    </source>
</evidence>
<dbReference type="PANTHER" id="PTHR33445:SF1">
    <property type="entry name" value="ATP SYNTHASE SUBUNIT B"/>
    <property type="match status" value="1"/>
</dbReference>
<evidence type="ECO:0000256" key="9">
    <source>
        <dbReference type="ARBA" id="ARBA00023065"/>
    </source>
</evidence>
<evidence type="ECO:0000256" key="3">
    <source>
        <dbReference type="ARBA" id="ARBA00022448"/>
    </source>
</evidence>
<keyword evidence="6 14" id="KW-0812">Transmembrane</keyword>
<gene>
    <name evidence="14" type="primary">atpF</name>
    <name evidence="17" type="ORF">DFJ66_6068</name>
</gene>
<keyword evidence="4 14" id="KW-1003">Cell membrane</keyword>
<proteinExistence type="inferred from homology"/>
<dbReference type="GO" id="GO:0046961">
    <property type="term" value="F:proton-transporting ATPase activity, rotational mechanism"/>
    <property type="evidence" value="ECO:0007669"/>
    <property type="project" value="TreeGrafter"/>
</dbReference>
<feature type="transmembrane region" description="Helical" evidence="14">
    <location>
        <begin position="20"/>
        <end position="38"/>
    </location>
</feature>
<evidence type="ECO:0000256" key="10">
    <source>
        <dbReference type="ARBA" id="ARBA00023136"/>
    </source>
</evidence>